<organism evidence="1 2">
    <name type="scientific">Strongylocentrotus purpuratus</name>
    <name type="common">Purple sea urchin</name>
    <dbReference type="NCBI Taxonomy" id="7668"/>
    <lineage>
        <taxon>Eukaryota</taxon>
        <taxon>Metazoa</taxon>
        <taxon>Echinodermata</taxon>
        <taxon>Eleutherozoa</taxon>
        <taxon>Echinozoa</taxon>
        <taxon>Echinoidea</taxon>
        <taxon>Euechinoidea</taxon>
        <taxon>Echinacea</taxon>
        <taxon>Camarodonta</taxon>
        <taxon>Echinidea</taxon>
        <taxon>Strongylocentrotidae</taxon>
        <taxon>Strongylocentrotus</taxon>
    </lineage>
</organism>
<accession>A0A7M7PHX7</accession>
<reference evidence="2" key="1">
    <citation type="submission" date="2015-02" db="EMBL/GenBank/DDBJ databases">
        <title>Genome sequencing for Strongylocentrotus purpuratus.</title>
        <authorList>
            <person name="Murali S."/>
            <person name="Liu Y."/>
            <person name="Vee V."/>
            <person name="English A."/>
            <person name="Wang M."/>
            <person name="Skinner E."/>
            <person name="Han Y."/>
            <person name="Muzny D.M."/>
            <person name="Worley K.C."/>
            <person name="Gibbs R.A."/>
        </authorList>
    </citation>
    <scope>NUCLEOTIDE SEQUENCE</scope>
</reference>
<dbReference type="EnsemblMetazoa" id="XM_030995860">
    <property type="protein sequence ID" value="XP_030851720"/>
    <property type="gene ID" value="LOC115928552"/>
</dbReference>
<evidence type="ECO:0000313" key="1">
    <source>
        <dbReference type="EnsemblMetazoa" id="XP_030851720"/>
    </source>
</evidence>
<sequence length="137" mass="15318">MFWYISNALYFHSGDQGSIPVVCPVVTVTAPDDLEQKICDSDNIFIVKVRPDGRAKILNDLTNSINLYADDRPIVGFIRNDVCNVELTEERYMLFMAGEAVNVPGKKFTLDHTVLAMPMTGDLKVKVKEIRPLCPVA</sequence>
<dbReference type="GeneID" id="115928552"/>
<reference evidence="1" key="2">
    <citation type="submission" date="2021-01" db="UniProtKB">
        <authorList>
            <consortium name="EnsemblMetazoa"/>
        </authorList>
    </citation>
    <scope>IDENTIFICATION</scope>
</reference>
<evidence type="ECO:0000313" key="2">
    <source>
        <dbReference type="Proteomes" id="UP000007110"/>
    </source>
</evidence>
<name>A0A7M7PHX7_STRPU</name>
<proteinExistence type="predicted"/>
<dbReference type="AlphaFoldDB" id="A0A7M7PHX7"/>
<protein>
    <submittedName>
        <fullName evidence="1">Uncharacterized protein</fullName>
    </submittedName>
</protein>
<keyword evidence="2" id="KW-1185">Reference proteome</keyword>
<dbReference type="RefSeq" id="XP_030851720.1">
    <property type="nucleotide sequence ID" value="XM_030995860.1"/>
</dbReference>
<dbReference type="InParanoid" id="A0A7M7PHX7"/>
<dbReference type="KEGG" id="spu:115928552"/>
<dbReference type="Proteomes" id="UP000007110">
    <property type="component" value="Unassembled WGS sequence"/>
</dbReference>